<sequence length="188" mass="21551">MQEQSLLNYRKELLHFKIARWQELPNFDLYSDQVLKIVGSQLSFVHLPDGEFIITSTMINNYVKLGFLERPHKKKYERAHIAKLIVISLLKQILPLGDIQKGMALQIALHGEEEAYNIFCEELENAFKLIASVGIKENSSLLISDIRQDRLALKMVTLSVVSKLLTQKIISLDGLQAFDRQGENNNEK</sequence>
<dbReference type="AlphaFoldDB" id="A0A1S6IS49"/>
<dbReference type="Pfam" id="PF08876">
    <property type="entry name" value="DUF1836"/>
    <property type="match status" value="1"/>
</dbReference>
<organism evidence="1 2">
    <name type="scientific">Jeotgalibaca dankookensis</name>
    <dbReference type="NCBI Taxonomy" id="708126"/>
    <lineage>
        <taxon>Bacteria</taxon>
        <taxon>Bacillati</taxon>
        <taxon>Bacillota</taxon>
        <taxon>Bacilli</taxon>
        <taxon>Lactobacillales</taxon>
        <taxon>Carnobacteriaceae</taxon>
        <taxon>Jeotgalibaca</taxon>
    </lineage>
</organism>
<dbReference type="KEGG" id="jda:BW727_102064"/>
<protein>
    <recommendedName>
        <fullName evidence="3">DUF1836 domain-containing protein</fullName>
    </recommendedName>
</protein>
<name>A0A1S6IS49_9LACT</name>
<dbReference type="EMBL" id="CP019728">
    <property type="protein sequence ID" value="AQS54378.1"/>
    <property type="molecule type" value="Genomic_DNA"/>
</dbReference>
<dbReference type="STRING" id="708126.BW727_102064"/>
<evidence type="ECO:0000313" key="2">
    <source>
        <dbReference type="Proteomes" id="UP000188993"/>
    </source>
</evidence>
<dbReference type="Proteomes" id="UP000188993">
    <property type="component" value="Chromosome"/>
</dbReference>
<proteinExistence type="predicted"/>
<dbReference type="PANTHER" id="PTHR40056">
    <property type="entry name" value="HYPOTHETICAL CYTOSOLIC PROTEIN"/>
    <property type="match status" value="1"/>
</dbReference>
<reference evidence="1 2" key="1">
    <citation type="journal article" date="2014" name="Int. J. Syst. Evol. Microbiol.">
        <title>Jeotgalibaca dankookensis gen. nov., sp. nov., a member of the family Carnobacteriaceae, isolated from seujeot (Korean traditional food).</title>
        <authorList>
            <person name="Lee D.G."/>
            <person name="Trujillo M.E."/>
            <person name="Kang H."/>
            <person name="Ahn T.Y."/>
        </authorList>
    </citation>
    <scope>NUCLEOTIDE SEQUENCE [LARGE SCALE GENOMIC DNA]</scope>
    <source>
        <strain evidence="1 2">EX-07</strain>
    </source>
</reference>
<dbReference type="OrthoDB" id="3191472at2"/>
<dbReference type="RefSeq" id="WP_062468293.1">
    <property type="nucleotide sequence ID" value="NZ_BBYN01000006.1"/>
</dbReference>
<accession>A0A1S6IS49</accession>
<dbReference type="InterPro" id="IPR014975">
    <property type="entry name" value="DUF1836"/>
</dbReference>
<dbReference type="PANTHER" id="PTHR40056:SF1">
    <property type="entry name" value="DUF1836 DOMAIN-CONTAINING PROTEIN"/>
    <property type="match status" value="1"/>
</dbReference>
<evidence type="ECO:0008006" key="3">
    <source>
        <dbReference type="Google" id="ProtNLM"/>
    </source>
</evidence>
<evidence type="ECO:0000313" key="1">
    <source>
        <dbReference type="EMBL" id="AQS54378.1"/>
    </source>
</evidence>
<keyword evidence="2" id="KW-1185">Reference proteome</keyword>
<gene>
    <name evidence="1" type="ORF">BW727_102064</name>
</gene>